<dbReference type="Gene3D" id="2.170.270.10">
    <property type="entry name" value="SET domain"/>
    <property type="match status" value="1"/>
</dbReference>
<sequence length="492" mass="55920">MVDICHYKVLQNEVYGRYLTANKDLECGELIFTDLPVTVGPKPDTSPLCLGCYCPVENSVCSRCSWPICSTECEQSPQHVPECDVFSEAKVRFQPIEDWTARSPQLDCITPLRLLLAREKDLERWKREVEVMETHTEARKNRPTWEADQVNIVNYLIDHCKLRNRFSKELVEQVCGILEVNAVEIPSHGGFSIRAVYPRLAIACHSCIPNITHTILHKNYEVQIRAAVPIKTAEILHLSYTHILSPTLIRREHLLESKFFNCECPRCADPTELGTHLSTLKCNKCDDGLILSTNPLDNEAEWKCTEKNCQFKTSGPAMRKMLGVVLAELEQLDALDPGPTAIELREATIKKYKSVFHPRHSILLSIKHALAQLYGRVENYTIDELPDVMLERKVEFCRLILKTLEVISPGDSRMRGMMLYELHAPLMFLARNEFGAGLITQEKLKERLQEPLQCLADAARILSREDPQSPEGITGNIAQQSMEQLNDSLNSL</sequence>
<dbReference type="Gene3D" id="6.10.140.2220">
    <property type="match status" value="1"/>
</dbReference>
<keyword evidence="1" id="KW-1185">Reference proteome</keyword>
<dbReference type="PANTHER" id="PTHR46455">
    <property type="entry name" value="SET AND MYND DOMAIN CONTAINING, ARTHROPOD-SPECIFIC, MEMBER 4, ISOFORM A"/>
    <property type="match status" value="1"/>
</dbReference>
<dbReference type="SUPFAM" id="SSF82199">
    <property type="entry name" value="SET domain"/>
    <property type="match status" value="1"/>
</dbReference>
<dbReference type="CDD" id="cd20071">
    <property type="entry name" value="SET_SMYD"/>
    <property type="match status" value="1"/>
</dbReference>
<evidence type="ECO:0000313" key="1">
    <source>
        <dbReference type="Proteomes" id="UP001652626"/>
    </source>
</evidence>
<dbReference type="GeneID" id="113400533"/>
<dbReference type="Proteomes" id="UP001652626">
    <property type="component" value="Chromosome 17"/>
</dbReference>
<dbReference type="RefSeq" id="XP_026495920.2">
    <property type="nucleotide sequence ID" value="XM_026640135.2"/>
</dbReference>
<name>A0A8B8IFR2_VANTA</name>
<dbReference type="Gene3D" id="1.10.220.160">
    <property type="match status" value="1"/>
</dbReference>
<dbReference type="InterPro" id="IPR053010">
    <property type="entry name" value="SET_SmydA-8"/>
</dbReference>
<evidence type="ECO:0000313" key="2">
    <source>
        <dbReference type="RefSeq" id="XP_026495920.2"/>
    </source>
</evidence>
<dbReference type="OrthoDB" id="265717at2759"/>
<accession>A0A8B8IFR2</accession>
<dbReference type="InterPro" id="IPR046341">
    <property type="entry name" value="SET_dom_sf"/>
</dbReference>
<organism evidence="1 2">
    <name type="scientific">Vanessa tameamea</name>
    <name type="common">Kamehameha butterfly</name>
    <dbReference type="NCBI Taxonomy" id="334116"/>
    <lineage>
        <taxon>Eukaryota</taxon>
        <taxon>Metazoa</taxon>
        <taxon>Ecdysozoa</taxon>
        <taxon>Arthropoda</taxon>
        <taxon>Hexapoda</taxon>
        <taxon>Insecta</taxon>
        <taxon>Pterygota</taxon>
        <taxon>Neoptera</taxon>
        <taxon>Endopterygota</taxon>
        <taxon>Lepidoptera</taxon>
        <taxon>Glossata</taxon>
        <taxon>Ditrysia</taxon>
        <taxon>Papilionoidea</taxon>
        <taxon>Nymphalidae</taxon>
        <taxon>Nymphalinae</taxon>
        <taxon>Vanessa</taxon>
    </lineage>
</organism>
<gene>
    <name evidence="2" type="primary">Smyda-3</name>
</gene>
<dbReference type="OMA" id="PLCLECC"/>
<proteinExistence type="predicted"/>
<dbReference type="PANTHER" id="PTHR46455:SF7">
    <property type="entry name" value="RE12806P"/>
    <property type="match status" value="1"/>
</dbReference>
<protein>
    <submittedName>
        <fullName evidence="2">SET domain-containing protein SmydA-8</fullName>
    </submittedName>
</protein>
<dbReference type="AlphaFoldDB" id="A0A8B8IFR2"/>
<reference evidence="2" key="1">
    <citation type="submission" date="2025-08" db="UniProtKB">
        <authorList>
            <consortium name="RefSeq"/>
        </authorList>
    </citation>
    <scope>IDENTIFICATION</scope>
    <source>
        <tissue evidence="2">Whole body</tissue>
    </source>
</reference>